<dbReference type="RefSeq" id="WP_189677234.1">
    <property type="nucleotide sequence ID" value="NZ_BNAQ01000006.1"/>
</dbReference>
<evidence type="ECO:0000313" key="2">
    <source>
        <dbReference type="EMBL" id="GHH23288.1"/>
    </source>
</evidence>
<proteinExistence type="predicted"/>
<keyword evidence="3" id="KW-1185">Reference proteome</keyword>
<reference evidence="3" key="1">
    <citation type="journal article" date="2019" name="Int. J. Syst. Evol. Microbiol.">
        <title>The Global Catalogue of Microorganisms (GCM) 10K type strain sequencing project: providing services to taxonomists for standard genome sequencing and annotation.</title>
        <authorList>
            <consortium name="The Broad Institute Genomics Platform"/>
            <consortium name="The Broad Institute Genome Sequencing Center for Infectious Disease"/>
            <person name="Wu L."/>
            <person name="Ma J."/>
        </authorList>
    </citation>
    <scope>NUCLEOTIDE SEQUENCE [LARGE SCALE GENOMIC DNA]</scope>
    <source>
        <strain evidence="3">CGMCC 1.8957</strain>
    </source>
</reference>
<dbReference type="Proteomes" id="UP000652430">
    <property type="component" value="Unassembled WGS sequence"/>
</dbReference>
<protein>
    <submittedName>
        <fullName evidence="2">Uncharacterized protein</fullName>
    </submittedName>
</protein>
<organism evidence="2 3">
    <name type="scientific">Sphingomonas glacialis</name>
    <dbReference type="NCBI Taxonomy" id="658225"/>
    <lineage>
        <taxon>Bacteria</taxon>
        <taxon>Pseudomonadati</taxon>
        <taxon>Pseudomonadota</taxon>
        <taxon>Alphaproteobacteria</taxon>
        <taxon>Sphingomonadales</taxon>
        <taxon>Sphingomonadaceae</taxon>
        <taxon>Sphingomonas</taxon>
    </lineage>
</organism>
<evidence type="ECO:0000313" key="3">
    <source>
        <dbReference type="Proteomes" id="UP000652430"/>
    </source>
</evidence>
<sequence>MTVSTFTDIVTMLFCSAVLVQSVRLIRCLRAVKGAGFAEMVAALDTATIQAKRVLADLRETLQIDCAANARVIASGEAMREELTVMAGIADAVAERIVEAVGKSNAKSSRAGAPVAAPAIKQPTPPSAKRARAPRANAPGAAA</sequence>
<feature type="region of interest" description="Disordered" evidence="1">
    <location>
        <begin position="103"/>
        <end position="143"/>
    </location>
</feature>
<gene>
    <name evidence="2" type="ORF">GCM10008023_34080</name>
</gene>
<feature type="compositionally biased region" description="Low complexity" evidence="1">
    <location>
        <begin position="134"/>
        <end position="143"/>
    </location>
</feature>
<name>A0ABQ3LRG5_9SPHN</name>
<dbReference type="EMBL" id="BNAQ01000006">
    <property type="protein sequence ID" value="GHH23288.1"/>
    <property type="molecule type" value="Genomic_DNA"/>
</dbReference>
<evidence type="ECO:0000256" key="1">
    <source>
        <dbReference type="SAM" id="MobiDB-lite"/>
    </source>
</evidence>
<comment type="caution">
    <text evidence="2">The sequence shown here is derived from an EMBL/GenBank/DDBJ whole genome shotgun (WGS) entry which is preliminary data.</text>
</comment>
<accession>A0ABQ3LRG5</accession>